<dbReference type="Proteomes" id="UP001156666">
    <property type="component" value="Unassembled WGS sequence"/>
</dbReference>
<organism evidence="7 8">
    <name type="scientific">Portibacter lacus</name>
    <dbReference type="NCBI Taxonomy" id="1099794"/>
    <lineage>
        <taxon>Bacteria</taxon>
        <taxon>Pseudomonadati</taxon>
        <taxon>Bacteroidota</taxon>
        <taxon>Saprospiria</taxon>
        <taxon>Saprospirales</taxon>
        <taxon>Haliscomenobacteraceae</taxon>
        <taxon>Portibacter</taxon>
    </lineage>
</organism>
<evidence type="ECO:0000256" key="4">
    <source>
        <dbReference type="RuleBase" id="RU361169"/>
    </source>
</evidence>
<sequence length="476" mass="53623">MIRYFLSIFAFSLFLISCSTNVGSSFTVKDAQDKEALGWKEKDKILSRIIAPIIEGKQYNIVDFGAKNDTTFDSRAAILRAIEQCTNDGGGMILFPKGNYFSDGPLHLTSNIQLHIEEGATLFFGDNPEKYLPMVKVRWEGTVCWNYSPLIYAIDAKNIVLSGKGTIDGRGISWSKEWRALQKPDKNRLRQMGNDLVPEDQRIFGNGISEQFPDYNDSTEHFLRPTLIEFYQCENILMEDLTLKNSPFWTVHPVFSKNITIRRLNIKGGYLNDDGIDPDSCEDVLIDDCKIETVDDAISIKAGRDQDAWERPGSKNIIVQNCLLKSGVNSFCIGSEMSGGVENVFIENCTIAGGTHALNFKCNLDRGGQVQNIYFRNIEVGEIEESLFIFRMDYHGYRGNNYPTKFNNFYVSDITCKGVANSPFKIIGIEGQDIERIYLNNITIEQAGDQSQFEHTSDILMSNVKVNGEKIKAPAN</sequence>
<protein>
    <submittedName>
        <fullName evidence="7">Glycoside hydrolase</fullName>
    </submittedName>
</protein>
<dbReference type="PROSITE" id="PS51257">
    <property type="entry name" value="PROKAR_LIPOPROTEIN"/>
    <property type="match status" value="1"/>
</dbReference>
<dbReference type="InterPro" id="IPR051801">
    <property type="entry name" value="GH28_Enzymes"/>
</dbReference>
<dbReference type="Pfam" id="PF12708">
    <property type="entry name" value="Pect-lyase_RHGA_epim"/>
    <property type="match status" value="1"/>
</dbReference>
<dbReference type="SMART" id="SM00710">
    <property type="entry name" value="PbH1"/>
    <property type="match status" value="4"/>
</dbReference>
<evidence type="ECO:0000256" key="5">
    <source>
        <dbReference type="SAM" id="SignalP"/>
    </source>
</evidence>
<keyword evidence="2 4" id="KW-0378">Hydrolase</keyword>
<evidence type="ECO:0000256" key="2">
    <source>
        <dbReference type="ARBA" id="ARBA00022801"/>
    </source>
</evidence>
<reference evidence="7" key="1">
    <citation type="journal article" date="2014" name="Int. J. Syst. Evol. Microbiol.">
        <title>Complete genome sequence of Corynebacterium casei LMG S-19264T (=DSM 44701T), isolated from a smear-ripened cheese.</title>
        <authorList>
            <consortium name="US DOE Joint Genome Institute (JGI-PGF)"/>
            <person name="Walter F."/>
            <person name="Albersmeier A."/>
            <person name="Kalinowski J."/>
            <person name="Ruckert C."/>
        </authorList>
    </citation>
    <scope>NUCLEOTIDE SEQUENCE</scope>
    <source>
        <strain evidence="7">NBRC 108769</strain>
    </source>
</reference>
<feature type="chain" id="PRO_5041355504" evidence="5">
    <location>
        <begin position="23"/>
        <end position="476"/>
    </location>
</feature>
<dbReference type="Pfam" id="PF00295">
    <property type="entry name" value="Glyco_hydro_28"/>
    <property type="match status" value="1"/>
</dbReference>
<accession>A0AA37SUC3</accession>
<dbReference type="GO" id="GO:0004650">
    <property type="term" value="F:polygalacturonase activity"/>
    <property type="evidence" value="ECO:0007669"/>
    <property type="project" value="InterPro"/>
</dbReference>
<dbReference type="GO" id="GO:0005975">
    <property type="term" value="P:carbohydrate metabolic process"/>
    <property type="evidence" value="ECO:0007669"/>
    <property type="project" value="InterPro"/>
</dbReference>
<dbReference type="Gene3D" id="2.160.20.10">
    <property type="entry name" value="Single-stranded right-handed beta-helix, Pectin lyase-like"/>
    <property type="match status" value="1"/>
</dbReference>
<reference evidence="7" key="2">
    <citation type="submission" date="2023-01" db="EMBL/GenBank/DDBJ databases">
        <title>Draft genome sequence of Portibacter lacus strain NBRC 108769.</title>
        <authorList>
            <person name="Sun Q."/>
            <person name="Mori K."/>
        </authorList>
    </citation>
    <scope>NUCLEOTIDE SEQUENCE</scope>
    <source>
        <strain evidence="7">NBRC 108769</strain>
    </source>
</reference>
<comment type="similarity">
    <text evidence="1 4">Belongs to the glycosyl hydrolase 28 family.</text>
</comment>
<feature type="signal peptide" evidence="5">
    <location>
        <begin position="1"/>
        <end position="22"/>
    </location>
</feature>
<dbReference type="InterPro" id="IPR011050">
    <property type="entry name" value="Pectin_lyase_fold/virulence"/>
</dbReference>
<dbReference type="InterPro" id="IPR024535">
    <property type="entry name" value="RHGA/B-epi-like_pectate_lyase"/>
</dbReference>
<keyword evidence="8" id="KW-1185">Reference proteome</keyword>
<dbReference type="PANTHER" id="PTHR31339">
    <property type="entry name" value="PECTIN LYASE-RELATED"/>
    <property type="match status" value="1"/>
</dbReference>
<keyword evidence="3 4" id="KW-0326">Glycosidase</keyword>
<dbReference type="EMBL" id="BSOH01000037">
    <property type="protein sequence ID" value="GLR19824.1"/>
    <property type="molecule type" value="Genomic_DNA"/>
</dbReference>
<dbReference type="RefSeq" id="WP_235293353.1">
    <property type="nucleotide sequence ID" value="NZ_BSOH01000037.1"/>
</dbReference>
<dbReference type="InterPro" id="IPR012334">
    <property type="entry name" value="Pectin_lyas_fold"/>
</dbReference>
<dbReference type="SUPFAM" id="SSF51126">
    <property type="entry name" value="Pectin lyase-like"/>
    <property type="match status" value="1"/>
</dbReference>
<dbReference type="InterPro" id="IPR006626">
    <property type="entry name" value="PbH1"/>
</dbReference>
<keyword evidence="5" id="KW-0732">Signal</keyword>
<dbReference type="InterPro" id="IPR000743">
    <property type="entry name" value="Glyco_hydro_28"/>
</dbReference>
<evidence type="ECO:0000259" key="6">
    <source>
        <dbReference type="Pfam" id="PF12708"/>
    </source>
</evidence>
<name>A0AA37SUC3_9BACT</name>
<dbReference type="AlphaFoldDB" id="A0AA37SUC3"/>
<feature type="domain" description="Rhamnogalacturonase A/B/Epimerase-like pectate lyase" evidence="6">
    <location>
        <begin position="60"/>
        <end position="114"/>
    </location>
</feature>
<evidence type="ECO:0000256" key="3">
    <source>
        <dbReference type="ARBA" id="ARBA00023295"/>
    </source>
</evidence>
<proteinExistence type="inferred from homology"/>
<evidence type="ECO:0000313" key="7">
    <source>
        <dbReference type="EMBL" id="GLR19824.1"/>
    </source>
</evidence>
<gene>
    <name evidence="7" type="ORF">GCM10007940_44400</name>
</gene>
<evidence type="ECO:0000256" key="1">
    <source>
        <dbReference type="ARBA" id="ARBA00008834"/>
    </source>
</evidence>
<dbReference type="PANTHER" id="PTHR31339:SF9">
    <property type="entry name" value="PLASMIN AND FIBRONECTIN-BINDING PROTEIN A"/>
    <property type="match status" value="1"/>
</dbReference>
<comment type="caution">
    <text evidence="7">The sequence shown here is derived from an EMBL/GenBank/DDBJ whole genome shotgun (WGS) entry which is preliminary data.</text>
</comment>
<evidence type="ECO:0000313" key="8">
    <source>
        <dbReference type="Proteomes" id="UP001156666"/>
    </source>
</evidence>